<dbReference type="GO" id="GO:0047808">
    <property type="term" value="F:D(-)-tartrate dehydratase activity"/>
    <property type="evidence" value="ECO:0007669"/>
    <property type="project" value="InterPro"/>
</dbReference>
<dbReference type="SUPFAM" id="SSF54826">
    <property type="entry name" value="Enolase N-terminal domain-like"/>
    <property type="match status" value="1"/>
</dbReference>
<dbReference type="PANTHER" id="PTHR48080">
    <property type="entry name" value="D-GALACTONATE DEHYDRATASE-RELATED"/>
    <property type="match status" value="1"/>
</dbReference>
<keyword evidence="2" id="KW-0460">Magnesium</keyword>
<keyword evidence="2" id="KW-0479">Metal-binding</keyword>
<proteinExistence type="predicted"/>
<feature type="binding site" evidence="2">
    <location>
        <position position="265"/>
    </location>
    <ligand>
        <name>Mg(2+)</name>
        <dbReference type="ChEBI" id="CHEBI:18420"/>
    </ligand>
</feature>
<feature type="active site" description="Proton donor/acceptor" evidence="1">
    <location>
        <position position="322"/>
    </location>
</feature>
<dbReference type="Proteomes" id="UP000322822">
    <property type="component" value="Chromosome 2"/>
</dbReference>
<dbReference type="InterPro" id="IPR034593">
    <property type="entry name" value="DgoD-like"/>
</dbReference>
<dbReference type="SFLD" id="SFLDF00118">
    <property type="entry name" value="D-tartrate_dehydratase"/>
    <property type="match status" value="1"/>
</dbReference>
<dbReference type="EMBL" id="CP044067">
    <property type="protein sequence ID" value="QET04363.1"/>
    <property type="molecule type" value="Genomic_DNA"/>
</dbReference>
<dbReference type="CDD" id="cd03326">
    <property type="entry name" value="MR_like_1"/>
    <property type="match status" value="1"/>
</dbReference>
<evidence type="ECO:0000256" key="1">
    <source>
        <dbReference type="PIRSR" id="PIRSR634611-1"/>
    </source>
</evidence>
<dbReference type="Pfam" id="PF13378">
    <property type="entry name" value="MR_MLE_C"/>
    <property type="match status" value="1"/>
</dbReference>
<dbReference type="InterPro" id="IPR034611">
    <property type="entry name" value="D-tartrate_dehydratase"/>
</dbReference>
<dbReference type="SFLD" id="SFLDS00001">
    <property type="entry name" value="Enolase"/>
    <property type="match status" value="1"/>
</dbReference>
<organism evidence="4 5">
    <name type="scientific">Cupriavidus pauculus</name>
    <dbReference type="NCBI Taxonomy" id="82633"/>
    <lineage>
        <taxon>Bacteria</taxon>
        <taxon>Pseudomonadati</taxon>
        <taxon>Pseudomonadota</taxon>
        <taxon>Betaproteobacteria</taxon>
        <taxon>Burkholderiales</taxon>
        <taxon>Burkholderiaceae</taxon>
        <taxon>Cupriavidus</taxon>
    </lineage>
</organism>
<dbReference type="InterPro" id="IPR029017">
    <property type="entry name" value="Enolase-like_N"/>
</dbReference>
<sequence>MRIVNILHKRLPLRSNIANALVNFSEHTVSLVAMVSDQVRNGRPVIGYAFDSIGRYDQEGILNGRMIPRLLKALPDALLDEAGKLSPARVLQTAMQNEKPGGHGDRAHAAAALELAAWDLIAKLDDVPAAVAIARQCGREADTRIGVYAAGGYYYPGEDVAGLRREVECHIERGFTRFKIKIGGAPLGQDLERAQTAVDTAATLGDGARVAVDANGRFDLDQAIAYGRAMSGLPLMWYEEPCDPLDYASNSELAKHYRGALATGENLFSAQDVRNLVLFGGMRPGLDIFQMDSGLSYGVTGYLRMLHEMETRGFSRRAAFPHGGQLLALHVVAGLGLGGCEVYPDIFQPLGGFGDDARVEDGHVALPSLPGFGFEGKAELWQELTALKP</sequence>
<feature type="active site" description="acceptor" evidence="1">
    <location>
        <position position="181"/>
    </location>
</feature>
<comment type="cofactor">
    <cofactor evidence="2">
        <name>Mg(2+)</name>
        <dbReference type="ChEBI" id="CHEBI:18420"/>
    </cofactor>
    <text evidence="2">Binds 1 Mg(2+) ion per subunit.</text>
</comment>
<protein>
    <submittedName>
        <fullName evidence="4">Mandelate racemase</fullName>
    </submittedName>
</protein>
<accession>A0A5P2HA93</accession>
<dbReference type="OrthoDB" id="9802699at2"/>
<dbReference type="SFLD" id="SFLDG00179">
    <property type="entry name" value="mandelate_racemase"/>
    <property type="match status" value="1"/>
</dbReference>
<feature type="domain" description="Mandelate racemase/muconate lactonizing enzyme C-terminal" evidence="3">
    <location>
        <begin position="160"/>
        <end position="260"/>
    </location>
</feature>
<dbReference type="Gene3D" id="3.30.390.10">
    <property type="entry name" value="Enolase-like, N-terminal domain"/>
    <property type="match status" value="1"/>
</dbReference>
<dbReference type="Gene3D" id="3.20.20.120">
    <property type="entry name" value="Enolase-like C-terminal domain"/>
    <property type="match status" value="1"/>
</dbReference>
<dbReference type="InterPro" id="IPR036849">
    <property type="entry name" value="Enolase-like_C_sf"/>
</dbReference>
<dbReference type="InterPro" id="IPR029065">
    <property type="entry name" value="Enolase_C-like"/>
</dbReference>
<feature type="binding site" evidence="2">
    <location>
        <position position="213"/>
    </location>
    <ligand>
        <name>Mg(2+)</name>
        <dbReference type="ChEBI" id="CHEBI:18420"/>
    </ligand>
</feature>
<dbReference type="AlphaFoldDB" id="A0A5P2HA93"/>
<reference evidence="4 5" key="1">
    <citation type="submission" date="2019-09" db="EMBL/GenBank/DDBJ databases">
        <title>FDA dAtabase for Regulatory Grade micrObial Sequences (FDA-ARGOS): Supporting development and validation of Infectious Disease Dx tests.</title>
        <authorList>
            <person name="Sciortino C."/>
            <person name="Tallon L."/>
            <person name="Sadzewicz L."/>
            <person name="Vavikolanu K."/>
            <person name="Mehta A."/>
            <person name="Aluvathingal J."/>
            <person name="Nadendla S."/>
            <person name="Nandy P."/>
            <person name="Geyer C."/>
            <person name="Yan Y."/>
            <person name="Sichtig H."/>
        </authorList>
    </citation>
    <scope>NUCLEOTIDE SEQUENCE [LARGE SCALE GENOMIC DNA]</scope>
    <source>
        <strain evidence="4 5">FDAARGOS_664</strain>
    </source>
</reference>
<evidence type="ECO:0000259" key="3">
    <source>
        <dbReference type="SMART" id="SM00922"/>
    </source>
</evidence>
<name>A0A5P2HA93_9BURK</name>
<evidence type="ECO:0000313" key="5">
    <source>
        <dbReference type="Proteomes" id="UP000322822"/>
    </source>
</evidence>
<evidence type="ECO:0000313" key="4">
    <source>
        <dbReference type="EMBL" id="QET04363.1"/>
    </source>
</evidence>
<dbReference type="RefSeq" id="WP_150374425.1">
    <property type="nucleotide sequence ID" value="NZ_CP044067.1"/>
</dbReference>
<dbReference type="PANTHER" id="PTHR48080:SF5">
    <property type="entry name" value="D(-)-TARTRATE DEHYDRATASE"/>
    <property type="match status" value="1"/>
</dbReference>
<dbReference type="InterPro" id="IPR013342">
    <property type="entry name" value="Mandelate_racemase_C"/>
</dbReference>
<evidence type="ECO:0000256" key="2">
    <source>
        <dbReference type="PIRSR" id="PIRSR634611-3"/>
    </source>
</evidence>
<feature type="binding site" evidence="2">
    <location>
        <position position="239"/>
    </location>
    <ligand>
        <name>Mg(2+)</name>
        <dbReference type="ChEBI" id="CHEBI:18420"/>
    </ligand>
</feature>
<dbReference type="GO" id="GO:0046872">
    <property type="term" value="F:metal ion binding"/>
    <property type="evidence" value="ECO:0007669"/>
    <property type="project" value="UniProtKB-KW"/>
</dbReference>
<dbReference type="SMART" id="SM00922">
    <property type="entry name" value="MR_MLE"/>
    <property type="match status" value="1"/>
</dbReference>
<gene>
    <name evidence="4" type="ORF">FOB72_19675</name>
</gene>
<dbReference type="SUPFAM" id="SSF51604">
    <property type="entry name" value="Enolase C-terminal domain-like"/>
    <property type="match status" value="1"/>
</dbReference>